<comment type="similarity">
    <text evidence="1 11">Belongs to the RNA polymerase subunit omega family.</text>
</comment>
<evidence type="ECO:0000256" key="9">
    <source>
        <dbReference type="ARBA" id="ARBA00030998"/>
    </source>
</evidence>
<protein>
    <recommendedName>
        <fullName evidence="3 11">DNA-directed RNA polymerase subunit omega</fullName>
        <shortName evidence="11">RNAP omega subunit</shortName>
        <ecNumber evidence="2 11">2.7.7.6</ecNumber>
    </recommendedName>
    <alternativeName>
        <fullName evidence="9 11">RNA polymerase omega subunit</fullName>
    </alternativeName>
    <alternativeName>
        <fullName evidence="8 11">Transcriptase subunit omega</fullName>
    </alternativeName>
</protein>
<dbReference type="EC" id="2.7.7.6" evidence="2 11"/>
<dbReference type="GO" id="GO:0006351">
    <property type="term" value="P:DNA-templated transcription"/>
    <property type="evidence" value="ECO:0007669"/>
    <property type="project" value="UniProtKB-UniRule"/>
</dbReference>
<proteinExistence type="inferred from homology"/>
<gene>
    <name evidence="11" type="primary">rpoZ</name>
    <name evidence="13" type="ORF">CYJ41_06290</name>
    <name evidence="12" type="ORF">O6B92_05800</name>
</gene>
<dbReference type="HAMAP" id="MF_00366">
    <property type="entry name" value="RNApol_bact_RpoZ"/>
    <property type="match status" value="1"/>
</dbReference>
<reference evidence="13 14" key="1">
    <citation type="submission" date="2017-12" db="EMBL/GenBank/DDBJ databases">
        <title>Phylogenetic diversity of female urinary microbiome.</title>
        <authorList>
            <person name="Thomas-White K."/>
            <person name="Wolfe A.J."/>
        </authorList>
    </citation>
    <scope>NUCLEOTIDE SEQUENCE [LARGE SCALE GENOMIC DNA]</scope>
    <source>
        <strain evidence="13 14">UMB0112</strain>
    </source>
</reference>
<dbReference type="InterPro" id="IPR006110">
    <property type="entry name" value="Pol_omega/Rpo6/RPB6"/>
</dbReference>
<evidence type="ECO:0000256" key="6">
    <source>
        <dbReference type="ARBA" id="ARBA00022695"/>
    </source>
</evidence>
<comment type="subunit">
    <text evidence="11">The RNAP catalytic core consists of 2 alpha, 1 beta, 1 beta' and 1 omega subunit. When a sigma factor is associated with the core the holoenzyme is formed, which can initiate transcription.</text>
</comment>
<evidence type="ECO:0000256" key="2">
    <source>
        <dbReference type="ARBA" id="ARBA00012418"/>
    </source>
</evidence>
<evidence type="ECO:0000256" key="7">
    <source>
        <dbReference type="ARBA" id="ARBA00023163"/>
    </source>
</evidence>
<dbReference type="SUPFAM" id="SSF63562">
    <property type="entry name" value="RPB6/omega subunit-like"/>
    <property type="match status" value="1"/>
</dbReference>
<evidence type="ECO:0000256" key="1">
    <source>
        <dbReference type="ARBA" id="ARBA00006711"/>
    </source>
</evidence>
<comment type="catalytic activity">
    <reaction evidence="10 11">
        <text>RNA(n) + a ribonucleoside 5'-triphosphate = RNA(n+1) + diphosphate</text>
        <dbReference type="Rhea" id="RHEA:21248"/>
        <dbReference type="Rhea" id="RHEA-COMP:14527"/>
        <dbReference type="Rhea" id="RHEA-COMP:17342"/>
        <dbReference type="ChEBI" id="CHEBI:33019"/>
        <dbReference type="ChEBI" id="CHEBI:61557"/>
        <dbReference type="ChEBI" id="CHEBI:140395"/>
        <dbReference type="EC" id="2.7.7.6"/>
    </reaction>
</comment>
<dbReference type="EMBL" id="PKHU01000005">
    <property type="protein sequence ID" value="PKZ29037.1"/>
    <property type="molecule type" value="Genomic_DNA"/>
</dbReference>
<evidence type="ECO:0000313" key="13">
    <source>
        <dbReference type="EMBL" id="PKZ29037.1"/>
    </source>
</evidence>
<keyword evidence="4 11" id="KW-0240">DNA-directed RNA polymerase</keyword>
<comment type="function">
    <text evidence="11">Promotes RNA polymerase assembly. Latches the N- and C-terminal regions of the beta' subunit thereby facilitating its interaction with the beta and alpha subunits.</text>
</comment>
<comment type="caution">
    <text evidence="13">The sequence shown here is derived from an EMBL/GenBank/DDBJ whole genome shotgun (WGS) entry which is preliminary data.</text>
</comment>
<dbReference type="GO" id="GO:0000428">
    <property type="term" value="C:DNA-directed RNA polymerase complex"/>
    <property type="evidence" value="ECO:0007669"/>
    <property type="project" value="UniProtKB-KW"/>
</dbReference>
<dbReference type="GO" id="GO:0003899">
    <property type="term" value="F:DNA-directed RNA polymerase activity"/>
    <property type="evidence" value="ECO:0007669"/>
    <property type="project" value="UniProtKB-UniRule"/>
</dbReference>
<accession>A0A2I1N9I2</accession>
<sequence>MTRSEEITAKALKFVDGDRYKLSLVVAKRANQLHNGEKPLVDLPNIKNYKFADIALMEIAEGKVSLDGIVKAEE</sequence>
<dbReference type="InterPro" id="IPR036161">
    <property type="entry name" value="RPB6/omega-like_sf"/>
</dbReference>
<evidence type="ECO:0000256" key="10">
    <source>
        <dbReference type="ARBA" id="ARBA00048552"/>
    </source>
</evidence>
<evidence type="ECO:0000256" key="4">
    <source>
        <dbReference type="ARBA" id="ARBA00022478"/>
    </source>
</evidence>
<dbReference type="SMART" id="SM01409">
    <property type="entry name" value="RNA_pol_Rpb6"/>
    <property type="match status" value="1"/>
</dbReference>
<dbReference type="InterPro" id="IPR003716">
    <property type="entry name" value="DNA-dir_RNA_pol_omega"/>
</dbReference>
<dbReference type="Gene3D" id="3.90.940.10">
    <property type="match status" value="1"/>
</dbReference>
<dbReference type="NCBIfam" id="TIGR00690">
    <property type="entry name" value="rpoZ"/>
    <property type="match status" value="1"/>
</dbReference>
<dbReference type="NCBIfam" id="NF001579">
    <property type="entry name" value="PRK00392.6-2"/>
    <property type="match status" value="1"/>
</dbReference>
<evidence type="ECO:0000313" key="14">
    <source>
        <dbReference type="Proteomes" id="UP000234639"/>
    </source>
</evidence>
<evidence type="ECO:0000256" key="8">
    <source>
        <dbReference type="ARBA" id="ARBA00029924"/>
    </source>
</evidence>
<reference evidence="12" key="2">
    <citation type="submission" date="2022-12" db="EMBL/GenBank/DDBJ databases">
        <title>Species Delineation and Comparative Genomics within the Campylobacter ureolyticus Complex.</title>
        <authorList>
            <person name="Maki J."/>
            <person name="Howard M."/>
            <person name="Connelly S."/>
            <person name="Hardy D.J."/>
            <person name="Cameron A."/>
        </authorList>
    </citation>
    <scope>NUCLEOTIDE SEQUENCE</scope>
    <source>
        <strain evidence="12">URMC_786</strain>
    </source>
</reference>
<evidence type="ECO:0000256" key="11">
    <source>
        <dbReference type="HAMAP-Rule" id="MF_00366"/>
    </source>
</evidence>
<dbReference type="Pfam" id="PF01192">
    <property type="entry name" value="RNA_pol_Rpb6"/>
    <property type="match status" value="1"/>
</dbReference>
<dbReference type="GO" id="GO:0003677">
    <property type="term" value="F:DNA binding"/>
    <property type="evidence" value="ECO:0007669"/>
    <property type="project" value="UniProtKB-UniRule"/>
</dbReference>
<dbReference type="Proteomes" id="UP000234639">
    <property type="component" value="Unassembled WGS sequence"/>
</dbReference>
<evidence type="ECO:0000256" key="3">
    <source>
        <dbReference type="ARBA" id="ARBA00013725"/>
    </source>
</evidence>
<keyword evidence="6 11" id="KW-0548">Nucleotidyltransferase</keyword>
<keyword evidence="7 11" id="KW-0804">Transcription</keyword>
<dbReference type="AlphaFoldDB" id="A0A2I1N9I2"/>
<dbReference type="EMBL" id="JAPXGP010000003">
    <property type="protein sequence ID" value="MCZ6161847.1"/>
    <property type="molecule type" value="Genomic_DNA"/>
</dbReference>
<dbReference type="RefSeq" id="WP_024962820.1">
    <property type="nucleotide sequence ID" value="NZ_BQNW01000001.1"/>
</dbReference>
<organism evidence="13 14">
    <name type="scientific">Campylobacter ureolyticus</name>
    <dbReference type="NCBI Taxonomy" id="827"/>
    <lineage>
        <taxon>Bacteria</taxon>
        <taxon>Pseudomonadati</taxon>
        <taxon>Campylobacterota</taxon>
        <taxon>Epsilonproteobacteria</taxon>
        <taxon>Campylobacterales</taxon>
        <taxon>Campylobacteraceae</taxon>
        <taxon>Campylobacter</taxon>
    </lineage>
</organism>
<evidence type="ECO:0000256" key="5">
    <source>
        <dbReference type="ARBA" id="ARBA00022679"/>
    </source>
</evidence>
<evidence type="ECO:0000313" key="12">
    <source>
        <dbReference type="EMBL" id="MCZ6161847.1"/>
    </source>
</evidence>
<name>A0A2I1N9I2_9BACT</name>
<keyword evidence="5 11" id="KW-0808">Transferase</keyword>
<dbReference type="Proteomes" id="UP001075461">
    <property type="component" value="Unassembled WGS sequence"/>
</dbReference>